<name>A0ABX7NMD1_9BACT</name>
<reference evidence="4 5" key="1">
    <citation type="submission" date="2021-02" db="EMBL/GenBank/DDBJ databases">
        <title>De Novo genome assembly of isolated myxobacteria.</title>
        <authorList>
            <person name="Stevens D.C."/>
        </authorList>
    </citation>
    <scope>NUCLEOTIDE SEQUENCE [LARGE SCALE GENOMIC DNA]</scope>
    <source>
        <strain evidence="5">SCPEA02</strain>
    </source>
</reference>
<feature type="compositionally biased region" description="Low complexity" evidence="1">
    <location>
        <begin position="133"/>
        <end position="143"/>
    </location>
</feature>
<proteinExistence type="predicted"/>
<keyword evidence="5" id="KW-1185">Reference proteome</keyword>
<gene>
    <name evidence="4" type="ORF">JY651_29845</name>
</gene>
<evidence type="ECO:0000313" key="5">
    <source>
        <dbReference type="Proteomes" id="UP000662747"/>
    </source>
</evidence>
<dbReference type="InterPro" id="IPR011990">
    <property type="entry name" value="TPR-like_helical_dom_sf"/>
</dbReference>
<feature type="region of interest" description="Disordered" evidence="1">
    <location>
        <begin position="127"/>
        <end position="182"/>
    </location>
</feature>
<accession>A0ABX7NMD1</accession>
<feature type="transmembrane region" description="Helical" evidence="2">
    <location>
        <begin position="253"/>
        <end position="273"/>
    </location>
</feature>
<dbReference type="RefSeq" id="WP_206721093.1">
    <property type="nucleotide sequence ID" value="NZ_CP071090.1"/>
</dbReference>
<sequence length="288" mass="30317">MRPPFFRAAPRLLLVSMLMMAVPRVALAANDFDRYFASAVSLYENLEYERALEQLARAKKLASGVSQDVAVAVQEGLIYADLGKREESRAAFHTALSLDLEAKLPPLAPPKVRREFEAVRARVQKDLARRAKAPAATGKTATTERGAAASTAVGASPSAAGTTDRPERTPERSSVTEPAPALAQPFVPDVKAAPRSRVPVVPAVLLGAGVVAAGVGTYFGLSSRSDVHASKEAATMRTADDHLKVARGPARTANVLFATAGVAATAAVVTWLLSSRDEAPVSEVEVVP</sequence>
<feature type="transmembrane region" description="Helical" evidence="2">
    <location>
        <begin position="200"/>
        <end position="221"/>
    </location>
</feature>
<keyword evidence="2" id="KW-0812">Transmembrane</keyword>
<evidence type="ECO:0000256" key="1">
    <source>
        <dbReference type="SAM" id="MobiDB-lite"/>
    </source>
</evidence>
<dbReference type="Gene3D" id="1.25.40.10">
    <property type="entry name" value="Tetratricopeptide repeat domain"/>
    <property type="match status" value="1"/>
</dbReference>
<dbReference type="EMBL" id="CP071090">
    <property type="protein sequence ID" value="QSQ19509.1"/>
    <property type="molecule type" value="Genomic_DNA"/>
</dbReference>
<keyword evidence="2" id="KW-0472">Membrane</keyword>
<evidence type="ECO:0000313" key="4">
    <source>
        <dbReference type="EMBL" id="QSQ19509.1"/>
    </source>
</evidence>
<organism evidence="4 5">
    <name type="scientific">Pyxidicoccus parkwayensis</name>
    <dbReference type="NCBI Taxonomy" id="2813578"/>
    <lineage>
        <taxon>Bacteria</taxon>
        <taxon>Pseudomonadati</taxon>
        <taxon>Myxococcota</taxon>
        <taxon>Myxococcia</taxon>
        <taxon>Myxococcales</taxon>
        <taxon>Cystobacterineae</taxon>
        <taxon>Myxococcaceae</taxon>
        <taxon>Pyxidicoccus</taxon>
    </lineage>
</organism>
<keyword evidence="2" id="KW-1133">Transmembrane helix</keyword>
<dbReference type="Proteomes" id="UP000662747">
    <property type="component" value="Chromosome"/>
</dbReference>
<feature type="signal peptide" evidence="3">
    <location>
        <begin position="1"/>
        <end position="28"/>
    </location>
</feature>
<dbReference type="SUPFAM" id="SSF48452">
    <property type="entry name" value="TPR-like"/>
    <property type="match status" value="1"/>
</dbReference>
<keyword evidence="3" id="KW-0732">Signal</keyword>
<evidence type="ECO:0000256" key="3">
    <source>
        <dbReference type="SAM" id="SignalP"/>
    </source>
</evidence>
<protein>
    <submittedName>
        <fullName evidence="4">Tetratricopeptide repeat protein</fullName>
    </submittedName>
</protein>
<feature type="chain" id="PRO_5045383876" evidence="3">
    <location>
        <begin position="29"/>
        <end position="288"/>
    </location>
</feature>
<evidence type="ECO:0000256" key="2">
    <source>
        <dbReference type="SAM" id="Phobius"/>
    </source>
</evidence>